<proteinExistence type="predicted"/>
<dbReference type="RefSeq" id="WP_135281776.1">
    <property type="nucleotide sequence ID" value="NZ_SRIO01000008.1"/>
</dbReference>
<accession>A0A4Z0F9Z0</accession>
<dbReference type="Pfam" id="PF03190">
    <property type="entry name" value="Thioredox_DsbH"/>
    <property type="match status" value="1"/>
</dbReference>
<dbReference type="CDD" id="cd02955">
    <property type="entry name" value="SSP411"/>
    <property type="match status" value="1"/>
</dbReference>
<reference evidence="2 3" key="1">
    <citation type="journal article" date="2019" name="ISME J.">
        <title>Candidatus Macondimonas diazotrophica, a novel gammaproteobacterial genus dominating crude-oil-contaminated coastal sediments.</title>
        <authorList>
            <person name="Karthikeyan S."/>
            <person name="Konstantinidis K."/>
        </authorList>
    </citation>
    <scope>NUCLEOTIDE SEQUENCE [LARGE SCALE GENOMIC DNA]</scope>
    <source>
        <strain evidence="2 3">KTK01</strain>
    </source>
</reference>
<name>A0A4Z0F9Z0_9GAMM</name>
<dbReference type="AlphaFoldDB" id="A0A4Z0F9Z0"/>
<dbReference type="InterPro" id="IPR004879">
    <property type="entry name" value="Ssp411-like_TRX"/>
</dbReference>
<dbReference type="InterPro" id="IPR024705">
    <property type="entry name" value="Ssp411"/>
</dbReference>
<evidence type="ECO:0000259" key="1">
    <source>
        <dbReference type="Pfam" id="PF03190"/>
    </source>
</evidence>
<dbReference type="Proteomes" id="UP000297890">
    <property type="component" value="Unassembled WGS sequence"/>
</dbReference>
<organism evidence="2 3">
    <name type="scientific">Candidatus Macondimonas diazotrophica</name>
    <dbReference type="NCBI Taxonomy" id="2305248"/>
    <lineage>
        <taxon>Bacteria</taxon>
        <taxon>Pseudomonadati</taxon>
        <taxon>Pseudomonadota</taxon>
        <taxon>Gammaproteobacteria</taxon>
        <taxon>Chromatiales</taxon>
        <taxon>Ectothiorhodospiraceae</taxon>
        <taxon>Candidatus Macondimonas</taxon>
    </lineage>
</organism>
<sequence>MTHTAPANRLIHEHSPYLRQHAHNPVDWYPWGAESLALAVRDNRPILLSIGYSACHWCHVMEQESFEDPQTAALMNALFVNIKVDREERPDLDRVYQLAHQILTQRSGGWPLTVFLTPRDHMPFFAGTYFPPEPRHGLPAFRELLTLLARFHRERGEEIHQQNTDLADILQAQIASTQTHTLDASLVSAAEASLLDWMDLEDGGFGQSAKFPNAPALRLLLQRTPALNGQERDAIARAAVHRSLDAMALRGLWDHIGEGFFRYTIDAHWQIPHFEKMLYDNAQLLALYSEAATTFQEPLYRDRALGIVRWAMRELCNPGGEFYTSLDADSGGEEGAYYLWNRQDVETALPQRLWACCAPAWGLNAAPNFENRAWHLQLQAPIGVLAQELGLPPDQLMADLLEARNILRPLRDQRLSVHRDEKILTGWNGLMISALALTARKLGVPELAETALNSLRALRAAVWRDGRLLAVHAGGDAYLPAYLDDYAFLADAALGVSEACGSAEALHWAIEWAEALISHFQDIENGGFFFTAHDHEALIHRPKPFADEATPAGNAVAARTLQRLGWILAEPRYLVAAESTLQAGAESMRRIPHAHASLALALEEFLHPPTLIVLRGATSVTQAWQQRIQAVKTAAVMIFAVSDPADDWPDALAAKPAHGKICAYLCRGTQCEEAPYHDLAALLERLTATPQDRATSGRV</sequence>
<dbReference type="SUPFAM" id="SSF52833">
    <property type="entry name" value="Thioredoxin-like"/>
    <property type="match status" value="1"/>
</dbReference>
<dbReference type="EMBL" id="SRIO01000008">
    <property type="protein sequence ID" value="TFZ82530.1"/>
    <property type="molecule type" value="Genomic_DNA"/>
</dbReference>
<comment type="caution">
    <text evidence="2">The sequence shown here is derived from an EMBL/GenBank/DDBJ whole genome shotgun (WGS) entry which is preliminary data.</text>
</comment>
<keyword evidence="3" id="KW-1185">Reference proteome</keyword>
<dbReference type="PANTHER" id="PTHR42899">
    <property type="entry name" value="SPERMATOGENESIS-ASSOCIATED PROTEIN 20"/>
    <property type="match status" value="1"/>
</dbReference>
<dbReference type="SUPFAM" id="SSF48208">
    <property type="entry name" value="Six-hairpin glycosidases"/>
    <property type="match status" value="1"/>
</dbReference>
<feature type="domain" description="Spermatogenesis-associated protein 20-like TRX" evidence="1">
    <location>
        <begin position="8"/>
        <end position="170"/>
    </location>
</feature>
<evidence type="ECO:0000313" key="3">
    <source>
        <dbReference type="Proteomes" id="UP000297890"/>
    </source>
</evidence>
<protein>
    <submittedName>
        <fullName evidence="2">Thioredoxin domain-containing protein</fullName>
    </submittedName>
</protein>
<dbReference type="Gene3D" id="3.40.30.10">
    <property type="entry name" value="Glutaredoxin"/>
    <property type="match status" value="1"/>
</dbReference>
<dbReference type="InterPro" id="IPR008928">
    <property type="entry name" value="6-hairpin_glycosidase_sf"/>
</dbReference>
<dbReference type="PIRSF" id="PIRSF006402">
    <property type="entry name" value="UCP006402_thioredoxin"/>
    <property type="match status" value="1"/>
</dbReference>
<dbReference type="OrthoDB" id="9762614at2"/>
<gene>
    <name evidence="2" type="ORF">E4680_07415</name>
</gene>
<dbReference type="GO" id="GO:0005975">
    <property type="term" value="P:carbohydrate metabolic process"/>
    <property type="evidence" value="ECO:0007669"/>
    <property type="project" value="InterPro"/>
</dbReference>
<evidence type="ECO:0000313" key="2">
    <source>
        <dbReference type="EMBL" id="TFZ82530.1"/>
    </source>
</evidence>
<dbReference type="InterPro" id="IPR036249">
    <property type="entry name" value="Thioredoxin-like_sf"/>
</dbReference>
<dbReference type="PANTHER" id="PTHR42899:SF1">
    <property type="entry name" value="SPERMATOGENESIS-ASSOCIATED PROTEIN 20"/>
    <property type="match status" value="1"/>
</dbReference>